<dbReference type="InterPro" id="IPR037682">
    <property type="entry name" value="TonB_C"/>
</dbReference>
<dbReference type="GO" id="GO:0055085">
    <property type="term" value="P:transmembrane transport"/>
    <property type="evidence" value="ECO:0007669"/>
    <property type="project" value="InterPro"/>
</dbReference>
<dbReference type="Gene3D" id="3.30.2420.10">
    <property type="entry name" value="TonB"/>
    <property type="match status" value="2"/>
</dbReference>
<evidence type="ECO:0000259" key="2">
    <source>
        <dbReference type="PROSITE" id="PS52015"/>
    </source>
</evidence>
<keyword evidence="4" id="KW-1185">Reference proteome</keyword>
<gene>
    <name evidence="3" type="ORF">FPZ24_06470</name>
</gene>
<sequence length="371" mass="39174">MKTLAILAVAAAVLPTVVVAQRKPVERYPAPIPPAPPLPGAQGLIGWQVEGMDCAGTDLPDAAVMLPRPAFGWMQQGAPLRVTLDFAIDDAGRPVDIRRSEQSYVPNADDLAPALAASNFAAGAPHRQCQAHYVATRSPIAAAAVPDLIAATIDARPSREAIERIKPTGSDCFDKPLEPLLRGYPDFRTLKGSVGRLQWSMVQFDIDAAGKPVAVHTLTGTHDGGLDAAARAAVAKSRFAGGKRSGCLYPYWKSATPRPAPDSPDKQGFRPESATCPVELDWAVKPVLQYPDNYRKRGIEGWAIVAFDAAPWGATGNVRVLAAEPAADFGTTAINVVAAARLAPSNQGYVGCVERVRYVMTSPGGAEAPAD</sequence>
<evidence type="ECO:0000256" key="1">
    <source>
        <dbReference type="SAM" id="SignalP"/>
    </source>
</evidence>
<dbReference type="RefSeq" id="WP_146570326.1">
    <property type="nucleotide sequence ID" value="NZ_CP042306.1"/>
</dbReference>
<proteinExistence type="predicted"/>
<dbReference type="AlphaFoldDB" id="A0A5B8LG36"/>
<keyword evidence="1" id="KW-0732">Signal</keyword>
<dbReference type="Proteomes" id="UP000315673">
    <property type="component" value="Chromosome"/>
</dbReference>
<dbReference type="KEGG" id="spai:FPZ24_06470"/>
<dbReference type="EMBL" id="CP042306">
    <property type="protein sequence ID" value="QDZ07167.1"/>
    <property type="molecule type" value="Genomic_DNA"/>
</dbReference>
<accession>A0A5B8LG36</accession>
<feature type="domain" description="TonB C-terminal" evidence="2">
    <location>
        <begin position="275"/>
        <end position="367"/>
    </location>
</feature>
<dbReference type="Pfam" id="PF03544">
    <property type="entry name" value="TonB_C"/>
    <property type="match status" value="1"/>
</dbReference>
<dbReference type="InterPro" id="IPR051045">
    <property type="entry name" value="TonB-dependent_transducer"/>
</dbReference>
<dbReference type="OrthoDB" id="7500609at2"/>
<protein>
    <submittedName>
        <fullName evidence="3">Energy transducer TonB</fullName>
    </submittedName>
</protein>
<evidence type="ECO:0000313" key="3">
    <source>
        <dbReference type="EMBL" id="QDZ07167.1"/>
    </source>
</evidence>
<organism evidence="3 4">
    <name type="scientific">Sphingomonas panacisoli</name>
    <dbReference type="NCBI Taxonomy" id="1813879"/>
    <lineage>
        <taxon>Bacteria</taxon>
        <taxon>Pseudomonadati</taxon>
        <taxon>Pseudomonadota</taxon>
        <taxon>Alphaproteobacteria</taxon>
        <taxon>Sphingomonadales</taxon>
        <taxon>Sphingomonadaceae</taxon>
        <taxon>Sphingomonas</taxon>
    </lineage>
</organism>
<dbReference type="SUPFAM" id="SSF74653">
    <property type="entry name" value="TolA/TonB C-terminal domain"/>
    <property type="match status" value="2"/>
</dbReference>
<name>A0A5B8LG36_9SPHN</name>
<dbReference type="PROSITE" id="PS52015">
    <property type="entry name" value="TONB_CTD"/>
    <property type="match status" value="1"/>
</dbReference>
<dbReference type="PANTHER" id="PTHR33446">
    <property type="entry name" value="PROTEIN TONB-RELATED"/>
    <property type="match status" value="1"/>
</dbReference>
<evidence type="ECO:0000313" key="4">
    <source>
        <dbReference type="Proteomes" id="UP000315673"/>
    </source>
</evidence>
<feature type="signal peptide" evidence="1">
    <location>
        <begin position="1"/>
        <end position="20"/>
    </location>
</feature>
<reference evidence="3 4" key="1">
    <citation type="submission" date="2019-07" db="EMBL/GenBank/DDBJ databases">
        <title>Full genome sequence of Sphingomonas sp. 4R-6-7(HKS19).</title>
        <authorList>
            <person name="Im W.-T."/>
        </authorList>
    </citation>
    <scope>NUCLEOTIDE SEQUENCE [LARGE SCALE GENOMIC DNA]</scope>
    <source>
        <strain evidence="3 4">HKS19</strain>
    </source>
</reference>
<feature type="chain" id="PRO_5023030223" evidence="1">
    <location>
        <begin position="21"/>
        <end position="371"/>
    </location>
</feature>